<dbReference type="EMBL" id="FUEG01000018">
    <property type="protein sequence ID" value="SJL12768.1"/>
    <property type="molecule type" value="Genomic_DNA"/>
</dbReference>
<protein>
    <submittedName>
        <fullName evidence="1">Uncharacterized protein</fullName>
    </submittedName>
</protein>
<proteinExistence type="predicted"/>
<evidence type="ECO:0000313" key="1">
    <source>
        <dbReference type="EMBL" id="SJL12768.1"/>
    </source>
</evidence>
<organism evidence="1 2">
    <name type="scientific">Armillaria ostoyae</name>
    <name type="common">Armillaria root rot fungus</name>
    <dbReference type="NCBI Taxonomy" id="47428"/>
    <lineage>
        <taxon>Eukaryota</taxon>
        <taxon>Fungi</taxon>
        <taxon>Dikarya</taxon>
        <taxon>Basidiomycota</taxon>
        <taxon>Agaricomycotina</taxon>
        <taxon>Agaricomycetes</taxon>
        <taxon>Agaricomycetidae</taxon>
        <taxon>Agaricales</taxon>
        <taxon>Marasmiineae</taxon>
        <taxon>Physalacriaceae</taxon>
        <taxon>Armillaria</taxon>
    </lineage>
</organism>
<gene>
    <name evidence="1" type="ORF">ARMOST_16199</name>
</gene>
<dbReference type="OrthoDB" id="3246627at2759"/>
<dbReference type="AlphaFoldDB" id="A0A284RVI5"/>
<keyword evidence="2" id="KW-1185">Reference proteome</keyword>
<name>A0A284RVI5_ARMOS</name>
<evidence type="ECO:0000313" key="2">
    <source>
        <dbReference type="Proteomes" id="UP000219338"/>
    </source>
</evidence>
<dbReference type="Proteomes" id="UP000219338">
    <property type="component" value="Unassembled WGS sequence"/>
</dbReference>
<sequence>MPSTNNANEGALGMWQKWVQEKGTTIAQFMNHAMFHQNETQRFMDTKFTVPDYKWLMKIAHEIDQSGWEKLHQKKLTQYIQQKVWEHQEKLSACLEKAAKRAAELATVDLVFDLD</sequence>
<reference evidence="2" key="1">
    <citation type="journal article" date="2017" name="Nat. Ecol. Evol.">
        <title>Genome expansion and lineage-specific genetic innovations in the forest pathogenic fungi Armillaria.</title>
        <authorList>
            <person name="Sipos G."/>
            <person name="Prasanna A.N."/>
            <person name="Walter M.C."/>
            <person name="O'Connor E."/>
            <person name="Balint B."/>
            <person name="Krizsan K."/>
            <person name="Kiss B."/>
            <person name="Hess J."/>
            <person name="Varga T."/>
            <person name="Slot J."/>
            <person name="Riley R."/>
            <person name="Boka B."/>
            <person name="Rigling D."/>
            <person name="Barry K."/>
            <person name="Lee J."/>
            <person name="Mihaltcheva S."/>
            <person name="LaButti K."/>
            <person name="Lipzen A."/>
            <person name="Waldron R."/>
            <person name="Moloney N.M."/>
            <person name="Sperisen C."/>
            <person name="Kredics L."/>
            <person name="Vagvoelgyi C."/>
            <person name="Patrignani A."/>
            <person name="Fitzpatrick D."/>
            <person name="Nagy I."/>
            <person name="Doyle S."/>
            <person name="Anderson J.B."/>
            <person name="Grigoriev I.V."/>
            <person name="Gueldener U."/>
            <person name="Muensterkoetter M."/>
            <person name="Nagy L.G."/>
        </authorList>
    </citation>
    <scope>NUCLEOTIDE SEQUENCE [LARGE SCALE GENOMIC DNA]</scope>
    <source>
        <strain evidence="2">C18/9</strain>
    </source>
</reference>
<accession>A0A284RVI5</accession>